<evidence type="ECO:0000313" key="1">
    <source>
        <dbReference type="EMBL" id="QHI96131.1"/>
    </source>
</evidence>
<dbReference type="EMBL" id="CP047652">
    <property type="protein sequence ID" value="QHI96131.1"/>
    <property type="molecule type" value="Genomic_DNA"/>
</dbReference>
<reference evidence="1 2" key="1">
    <citation type="submission" date="2020-01" db="EMBL/GenBank/DDBJ databases">
        <title>Genome sequencing of strain KACC 21507.</title>
        <authorList>
            <person name="Heo J."/>
            <person name="Kim S.-J."/>
            <person name="Kim J.-S."/>
            <person name="Hong S.-B."/>
            <person name="Kwon S.-W."/>
        </authorList>
    </citation>
    <scope>NUCLEOTIDE SEQUENCE [LARGE SCALE GENOMIC DNA]</scope>
    <source>
        <strain evidence="1 2">KACC 21507</strain>
    </source>
</reference>
<accession>A0A6P1NMQ9</accession>
<keyword evidence="2" id="KW-1185">Reference proteome</keyword>
<gene>
    <name evidence="1" type="ORF">GT348_07700</name>
</gene>
<dbReference type="RefSeq" id="WP_160619204.1">
    <property type="nucleotide sequence ID" value="NZ_CP047652.1"/>
</dbReference>
<protein>
    <submittedName>
        <fullName evidence="1">Uncharacterized protein</fullName>
    </submittedName>
</protein>
<evidence type="ECO:0000313" key="2">
    <source>
        <dbReference type="Proteomes" id="UP000463975"/>
    </source>
</evidence>
<name>A0A6P1NMQ9_9PROT</name>
<sequence>MNNPSQKECHERFHTHAIELGALVTYCETGYNLQFIKPDDYNTLSKILEDHKKQFYKDILALTSQFFHSNENLSSYLTENRRSILTQELKNFLKQQIYFLKLSDITPEQLENWLKKLSPHSAKIKQPITKPNAVTIEKQKTAPPIDLSKEDTQTLHILITCVKCPQIRQAAQHEIEKRAGFCK</sequence>
<dbReference type="Proteomes" id="UP000463975">
    <property type="component" value="Chromosome"/>
</dbReference>
<dbReference type="KEGG" id="bomb:GT348_07700"/>
<organism evidence="1 2">
    <name type="scientific">Aristophania vespae</name>
    <dbReference type="NCBI Taxonomy" id="2697033"/>
    <lineage>
        <taxon>Bacteria</taxon>
        <taxon>Pseudomonadati</taxon>
        <taxon>Pseudomonadota</taxon>
        <taxon>Alphaproteobacteria</taxon>
        <taxon>Acetobacterales</taxon>
        <taxon>Acetobacteraceae</taxon>
        <taxon>Aristophania</taxon>
    </lineage>
</organism>
<dbReference type="AlphaFoldDB" id="A0A6P1NMQ9"/>
<proteinExistence type="predicted"/>